<evidence type="ECO:0000256" key="3">
    <source>
        <dbReference type="ARBA" id="ARBA00022771"/>
    </source>
</evidence>
<dbReference type="InterPro" id="IPR050216">
    <property type="entry name" value="LRR_domain-containing"/>
</dbReference>
<evidence type="ECO:0000256" key="4">
    <source>
        <dbReference type="ARBA" id="ARBA00022833"/>
    </source>
</evidence>
<dbReference type="SUPFAM" id="SSF57850">
    <property type="entry name" value="RING/U-box"/>
    <property type="match status" value="1"/>
</dbReference>
<keyword evidence="3 5" id="KW-0479">Metal-binding</keyword>
<dbReference type="InterPro" id="IPR003591">
    <property type="entry name" value="Leu-rich_rpt_typical-subtyp"/>
</dbReference>
<reference evidence="9" key="1">
    <citation type="submission" date="2023-11" db="EMBL/GenBank/DDBJ databases">
        <title>Genome assemblies of two species of porcelain crab, Petrolisthes cinctipes and Petrolisthes manimaculis (Anomura: Porcellanidae).</title>
        <authorList>
            <person name="Angst P."/>
        </authorList>
    </citation>
    <scope>NUCLEOTIDE SEQUENCE</scope>
    <source>
        <strain evidence="9">PB745_02</strain>
        <tissue evidence="9">Gill</tissue>
    </source>
</reference>
<dbReference type="PANTHER" id="PTHR48051:SF47">
    <property type="entry name" value="LEUCINE RICH REPEAT AND STERILE ALPHA MOTIF CONTAINING 1"/>
    <property type="match status" value="1"/>
</dbReference>
<dbReference type="GO" id="GO:0005737">
    <property type="term" value="C:cytoplasm"/>
    <property type="evidence" value="ECO:0007669"/>
    <property type="project" value="TreeGrafter"/>
</dbReference>
<accession>A0AAE1PZ61</accession>
<dbReference type="GO" id="GO:0008270">
    <property type="term" value="F:zinc ion binding"/>
    <property type="evidence" value="ECO:0007669"/>
    <property type="project" value="UniProtKB-KW"/>
</dbReference>
<gene>
    <name evidence="9" type="ORF">Pmani_011451</name>
</gene>
<dbReference type="SUPFAM" id="SSF52058">
    <property type="entry name" value="L domain-like"/>
    <property type="match status" value="1"/>
</dbReference>
<keyword evidence="4" id="KW-0862">Zinc</keyword>
<dbReference type="InterPro" id="IPR032675">
    <property type="entry name" value="LRR_dom_sf"/>
</dbReference>
<dbReference type="CDD" id="cd16515">
    <property type="entry name" value="RING-HC_LRSAM1"/>
    <property type="match status" value="1"/>
</dbReference>
<dbReference type="InterPro" id="IPR001841">
    <property type="entry name" value="Znf_RING"/>
</dbReference>
<evidence type="ECO:0000256" key="7">
    <source>
        <dbReference type="SAM" id="MobiDB-lite"/>
    </source>
</evidence>
<evidence type="ECO:0000256" key="5">
    <source>
        <dbReference type="PROSITE-ProRule" id="PRU00175"/>
    </source>
</evidence>
<dbReference type="Pfam" id="PF13920">
    <property type="entry name" value="zf-C3HC4_3"/>
    <property type="match status" value="1"/>
</dbReference>
<evidence type="ECO:0000256" key="1">
    <source>
        <dbReference type="ARBA" id="ARBA00022614"/>
    </source>
</evidence>
<proteinExistence type="predicted"/>
<comment type="caution">
    <text evidence="9">The sequence shown here is derived from an EMBL/GenBank/DDBJ whole genome shotgun (WGS) entry which is preliminary data.</text>
</comment>
<dbReference type="Proteomes" id="UP001292094">
    <property type="component" value="Unassembled WGS sequence"/>
</dbReference>
<dbReference type="EMBL" id="JAWZYT010000919">
    <property type="protein sequence ID" value="KAK4317445.1"/>
    <property type="molecule type" value="Genomic_DNA"/>
</dbReference>
<evidence type="ECO:0000256" key="6">
    <source>
        <dbReference type="SAM" id="Coils"/>
    </source>
</evidence>
<name>A0AAE1PZ61_9EUCA</name>
<keyword evidence="10" id="KW-1185">Reference proteome</keyword>
<dbReference type="PROSITE" id="PS51450">
    <property type="entry name" value="LRR"/>
    <property type="match status" value="3"/>
</dbReference>
<dbReference type="Pfam" id="PF13855">
    <property type="entry name" value="LRR_8"/>
    <property type="match status" value="1"/>
</dbReference>
<dbReference type="InterPro" id="IPR001611">
    <property type="entry name" value="Leu-rich_rpt"/>
</dbReference>
<evidence type="ECO:0000313" key="9">
    <source>
        <dbReference type="EMBL" id="KAK4317445.1"/>
    </source>
</evidence>
<protein>
    <recommendedName>
        <fullName evidence="8">RING-type domain-containing protein</fullName>
    </recommendedName>
</protein>
<evidence type="ECO:0000256" key="2">
    <source>
        <dbReference type="ARBA" id="ARBA00022737"/>
    </source>
</evidence>
<keyword evidence="2" id="KW-0677">Repeat</keyword>
<dbReference type="PANTHER" id="PTHR48051">
    <property type="match status" value="1"/>
</dbReference>
<sequence length="784" mass="87439">MPFGGLFRKDRSSGTFNNMSSKEQRAKLGLKVVMAQQNPEPIYDLSDCAMLELPPDTFVMCKLLQKTTLLLQNNSLTALEKGGKLHELESLEVLDASSNKLAHLPDDMSKLKNLVVLKLCNNKLKNLPPSVGELSHLQELYLSSNKLSKVPLSICALPKLRLLDLSGNAITVLPKDFCHLQKSLQNLEIDEDKLKSPPPEVAAEGVEVIMKHMCEEHGVAYVGLSDSIVDSPECLSPRSLKNVDQSVADEALHNYMSRKQEKMKAHIAAEEEFQAREQEQLANMLKDNSSNKQHLLEGLLHTPSDVSVLDYERKKLAMMQEQYNIEESMRAEQAEQLEKYFATSINKEALLFDLSTQQANLDMEVEGLVSAKERDRQKLLKDLSSSEKETEAAVQELVSASGMRSEEFVCMLQEQEKELQSLLSGLADATTELRRSEVVSAMKSLLMEEALAEQRRQTLQEEQGVRVGALLVEADLINSHLKGMMTTRMADQEVWTSTLLKDEECQAAAFKLLLMKCDLKRNNILRQIGQIEYELARLSWLEVRKHKFGVKYGSTTMLEQRATLADLLKSLLSEKSKREAELSGWLSRMQDMRSSDMDEEEFWLIQYQRLLFMKPAGLAEAEAQLEPQVRAVLKAANALDLTPVFAHNSVTFTRLIDMTEEEAAIMSIGPATYRSLQRALQNILASTKVGDHAPSAPCEKDMPYAPSAPSDNAPSAPVLLTEGASAPPIEEQFIESECVVCLNGGCEVVFLPCGHVCVCSKCCTSLVICPLCRAPLISKILLTY</sequence>
<dbReference type="SMART" id="SM00369">
    <property type="entry name" value="LRR_TYP"/>
    <property type="match status" value="4"/>
</dbReference>
<feature type="region of interest" description="Disordered" evidence="7">
    <location>
        <begin position="1"/>
        <end position="20"/>
    </location>
</feature>
<dbReference type="Gene3D" id="3.80.10.10">
    <property type="entry name" value="Ribonuclease Inhibitor"/>
    <property type="match status" value="1"/>
</dbReference>
<dbReference type="AlphaFoldDB" id="A0AAE1PZ61"/>
<evidence type="ECO:0000259" key="8">
    <source>
        <dbReference type="PROSITE" id="PS50089"/>
    </source>
</evidence>
<feature type="coiled-coil region" evidence="6">
    <location>
        <begin position="369"/>
        <end position="462"/>
    </location>
</feature>
<keyword evidence="3 5" id="KW-0863">Zinc-finger</keyword>
<dbReference type="InterPro" id="IPR013083">
    <property type="entry name" value="Znf_RING/FYVE/PHD"/>
</dbReference>
<organism evidence="9 10">
    <name type="scientific">Petrolisthes manimaculis</name>
    <dbReference type="NCBI Taxonomy" id="1843537"/>
    <lineage>
        <taxon>Eukaryota</taxon>
        <taxon>Metazoa</taxon>
        <taxon>Ecdysozoa</taxon>
        <taxon>Arthropoda</taxon>
        <taxon>Crustacea</taxon>
        <taxon>Multicrustacea</taxon>
        <taxon>Malacostraca</taxon>
        <taxon>Eumalacostraca</taxon>
        <taxon>Eucarida</taxon>
        <taxon>Decapoda</taxon>
        <taxon>Pleocyemata</taxon>
        <taxon>Anomura</taxon>
        <taxon>Galatheoidea</taxon>
        <taxon>Porcellanidae</taxon>
        <taxon>Petrolisthes</taxon>
    </lineage>
</organism>
<keyword evidence="1" id="KW-0433">Leucine-rich repeat</keyword>
<evidence type="ECO:0000313" key="10">
    <source>
        <dbReference type="Proteomes" id="UP001292094"/>
    </source>
</evidence>
<dbReference type="Gene3D" id="3.30.40.10">
    <property type="entry name" value="Zinc/RING finger domain, C3HC4 (zinc finger)"/>
    <property type="match status" value="1"/>
</dbReference>
<keyword evidence="6" id="KW-0175">Coiled coil</keyword>
<feature type="domain" description="RING-type" evidence="8">
    <location>
        <begin position="738"/>
        <end position="773"/>
    </location>
</feature>
<dbReference type="PROSITE" id="PS50089">
    <property type="entry name" value="ZF_RING_2"/>
    <property type="match status" value="1"/>
</dbReference>